<dbReference type="PRINTS" id="PR00449">
    <property type="entry name" value="RASTRNSFRMNG"/>
</dbReference>
<dbReference type="SUPFAM" id="SSF52540">
    <property type="entry name" value="P-loop containing nucleoside triphosphate hydrolases"/>
    <property type="match status" value="1"/>
</dbReference>
<protein>
    <submittedName>
        <fullName evidence="5">ATP-binding protein</fullName>
    </submittedName>
</protein>
<dbReference type="PANTHER" id="PTHR42708:SF1">
    <property type="entry name" value="GLIDING MOTILITY PROTEIN MGLA"/>
    <property type="match status" value="1"/>
</dbReference>
<keyword evidence="2" id="KW-0547">Nucleotide-binding</keyword>
<dbReference type="Gene3D" id="3.40.50.300">
    <property type="entry name" value="P-loop containing nucleotide triphosphate hydrolases"/>
    <property type="match status" value="1"/>
</dbReference>
<evidence type="ECO:0000313" key="5">
    <source>
        <dbReference type="EMBL" id="GIJ49066.1"/>
    </source>
</evidence>
<dbReference type="InterPro" id="IPR027417">
    <property type="entry name" value="P-loop_NTPase"/>
</dbReference>
<dbReference type="GO" id="GO:0016787">
    <property type="term" value="F:hydrolase activity"/>
    <property type="evidence" value="ECO:0007669"/>
    <property type="project" value="UniProtKB-KW"/>
</dbReference>
<dbReference type="GO" id="GO:0005525">
    <property type="term" value="F:GTP binding"/>
    <property type="evidence" value="ECO:0007669"/>
    <property type="project" value="UniProtKB-KW"/>
</dbReference>
<keyword evidence="3" id="KW-0378">Hydrolase</keyword>
<dbReference type="Proteomes" id="UP000619260">
    <property type="component" value="Unassembled WGS sequence"/>
</dbReference>
<accession>A0A8J3YPL2</accession>
<evidence type="ECO:0000313" key="6">
    <source>
        <dbReference type="Proteomes" id="UP000619260"/>
    </source>
</evidence>
<dbReference type="GO" id="GO:0005524">
    <property type="term" value="F:ATP binding"/>
    <property type="evidence" value="ECO:0007669"/>
    <property type="project" value="UniProtKB-KW"/>
</dbReference>
<comment type="caution">
    <text evidence="5">The sequence shown here is derived from an EMBL/GenBank/DDBJ whole genome shotgun (WGS) entry which is preliminary data.</text>
</comment>
<dbReference type="InterPro" id="IPR004130">
    <property type="entry name" value="Gpn"/>
</dbReference>
<evidence type="ECO:0000256" key="1">
    <source>
        <dbReference type="ARBA" id="ARBA00005290"/>
    </source>
</evidence>
<sequence length="208" mass="22959">MIAMDGWGDSDPDSSESERRVTAAKIVVAGGFGVGKTTFVSAVSEIVPLTTEAVITSASVGVDDISLLPDKRTTTVAMDFGRITIDRELILYLFGTPGQDRFWYMWDELCKGAIGAVVMADTRRLDDCFASIDYFDNRGLPYVVLLNAFPNAPMYDHDELREALRIVPGTPLLSCDARRRGDVKQALIGLVEHVLDLRRRRAPSFITL</sequence>
<evidence type="ECO:0000256" key="4">
    <source>
        <dbReference type="ARBA" id="ARBA00023134"/>
    </source>
</evidence>
<dbReference type="CDD" id="cd00882">
    <property type="entry name" value="Ras_like_GTPase"/>
    <property type="match status" value="1"/>
</dbReference>
<proteinExistence type="inferred from homology"/>
<comment type="similarity">
    <text evidence="1">Belongs to the GPN-loop GTPase family.</text>
</comment>
<dbReference type="PANTHER" id="PTHR42708">
    <property type="entry name" value="ATP/GTP-BINDING PROTEIN-RELATED"/>
    <property type="match status" value="1"/>
</dbReference>
<dbReference type="InterPro" id="IPR052705">
    <property type="entry name" value="Gliding_Motility_GTPase"/>
</dbReference>
<evidence type="ECO:0000256" key="3">
    <source>
        <dbReference type="ARBA" id="ARBA00022801"/>
    </source>
</evidence>
<dbReference type="Pfam" id="PF03029">
    <property type="entry name" value="ATP_bind_1"/>
    <property type="match status" value="1"/>
</dbReference>
<dbReference type="EMBL" id="BOPF01000024">
    <property type="protein sequence ID" value="GIJ49066.1"/>
    <property type="molecule type" value="Genomic_DNA"/>
</dbReference>
<dbReference type="AlphaFoldDB" id="A0A8J3YPL2"/>
<keyword evidence="4" id="KW-0342">GTP-binding</keyword>
<reference evidence="5" key="1">
    <citation type="submission" date="2021-01" db="EMBL/GenBank/DDBJ databases">
        <title>Whole genome shotgun sequence of Virgisporangium aliadipatigenens NBRC 105644.</title>
        <authorList>
            <person name="Komaki H."/>
            <person name="Tamura T."/>
        </authorList>
    </citation>
    <scope>NUCLEOTIDE SEQUENCE</scope>
    <source>
        <strain evidence="5">NBRC 105644</strain>
    </source>
</reference>
<keyword evidence="5" id="KW-0067">ATP-binding</keyword>
<gene>
    <name evidence="5" type="ORF">Val02_59520</name>
</gene>
<name>A0A8J3YPL2_9ACTN</name>
<organism evidence="5 6">
    <name type="scientific">Virgisporangium aliadipatigenens</name>
    <dbReference type="NCBI Taxonomy" id="741659"/>
    <lineage>
        <taxon>Bacteria</taxon>
        <taxon>Bacillati</taxon>
        <taxon>Actinomycetota</taxon>
        <taxon>Actinomycetes</taxon>
        <taxon>Micromonosporales</taxon>
        <taxon>Micromonosporaceae</taxon>
        <taxon>Virgisporangium</taxon>
    </lineage>
</organism>
<keyword evidence="6" id="KW-1185">Reference proteome</keyword>
<evidence type="ECO:0000256" key="2">
    <source>
        <dbReference type="ARBA" id="ARBA00022741"/>
    </source>
</evidence>